<feature type="transmembrane region" description="Helical" evidence="6">
    <location>
        <begin position="316"/>
        <end position="333"/>
    </location>
</feature>
<dbReference type="PANTHER" id="PTHR11360:SF304">
    <property type="entry name" value="MFS DOMAIN-CONTAINING PROTEIN"/>
    <property type="match status" value="1"/>
</dbReference>
<evidence type="ECO:0000256" key="4">
    <source>
        <dbReference type="ARBA" id="ARBA00022989"/>
    </source>
</evidence>
<evidence type="ECO:0000256" key="3">
    <source>
        <dbReference type="ARBA" id="ARBA00022692"/>
    </source>
</evidence>
<feature type="transmembrane region" description="Helical" evidence="6">
    <location>
        <begin position="46"/>
        <end position="66"/>
    </location>
</feature>
<reference evidence="8" key="2">
    <citation type="submission" date="2021-04" db="EMBL/GenBank/DDBJ databases">
        <authorList>
            <person name="Gilroy R."/>
        </authorList>
    </citation>
    <scope>NUCLEOTIDE SEQUENCE</scope>
    <source>
        <strain evidence="8">CHK180-15479</strain>
    </source>
</reference>
<evidence type="ECO:0000313" key="9">
    <source>
        <dbReference type="Proteomes" id="UP000823910"/>
    </source>
</evidence>
<evidence type="ECO:0000313" key="8">
    <source>
        <dbReference type="EMBL" id="HJC06825.1"/>
    </source>
</evidence>
<dbReference type="Proteomes" id="UP000823910">
    <property type="component" value="Unassembled WGS sequence"/>
</dbReference>
<feature type="transmembrane region" description="Helical" evidence="6">
    <location>
        <begin position="291"/>
        <end position="310"/>
    </location>
</feature>
<dbReference type="GO" id="GO:0005886">
    <property type="term" value="C:plasma membrane"/>
    <property type="evidence" value="ECO:0007669"/>
    <property type="project" value="UniProtKB-SubCell"/>
</dbReference>
<evidence type="ECO:0000256" key="6">
    <source>
        <dbReference type="SAM" id="Phobius"/>
    </source>
</evidence>
<dbReference type="PANTHER" id="PTHR11360">
    <property type="entry name" value="MONOCARBOXYLATE TRANSPORTER"/>
    <property type="match status" value="1"/>
</dbReference>
<dbReference type="GO" id="GO:0022857">
    <property type="term" value="F:transmembrane transporter activity"/>
    <property type="evidence" value="ECO:0007669"/>
    <property type="project" value="InterPro"/>
</dbReference>
<dbReference type="EMBL" id="DWWT01000062">
    <property type="protein sequence ID" value="HJC06825.1"/>
    <property type="molecule type" value="Genomic_DNA"/>
</dbReference>
<proteinExistence type="predicted"/>
<feature type="domain" description="Major facilitator superfamily (MFS) profile" evidence="7">
    <location>
        <begin position="5"/>
        <end position="405"/>
    </location>
</feature>
<feature type="transmembrane region" description="Helical" evidence="6">
    <location>
        <begin position="354"/>
        <end position="375"/>
    </location>
</feature>
<dbReference type="PROSITE" id="PS50850">
    <property type="entry name" value="MFS"/>
    <property type="match status" value="1"/>
</dbReference>
<dbReference type="InterPro" id="IPR011701">
    <property type="entry name" value="MFS"/>
</dbReference>
<dbReference type="InterPro" id="IPR036259">
    <property type="entry name" value="MFS_trans_sf"/>
</dbReference>
<organism evidence="8 9">
    <name type="scientific">Candidatus Enterocloster excrementipullorum</name>
    <dbReference type="NCBI Taxonomy" id="2838559"/>
    <lineage>
        <taxon>Bacteria</taxon>
        <taxon>Bacillati</taxon>
        <taxon>Bacillota</taxon>
        <taxon>Clostridia</taxon>
        <taxon>Lachnospirales</taxon>
        <taxon>Lachnospiraceae</taxon>
        <taxon>Enterocloster</taxon>
    </lineage>
</organism>
<evidence type="ECO:0000259" key="7">
    <source>
        <dbReference type="PROSITE" id="PS50850"/>
    </source>
</evidence>
<keyword evidence="5 6" id="KW-0472">Membrane</keyword>
<feature type="transmembrane region" description="Helical" evidence="6">
    <location>
        <begin position="225"/>
        <end position="250"/>
    </location>
</feature>
<dbReference type="InterPro" id="IPR020846">
    <property type="entry name" value="MFS_dom"/>
</dbReference>
<gene>
    <name evidence="8" type="ORF">H9704_11845</name>
</gene>
<keyword evidence="4 6" id="KW-1133">Transmembrane helix</keyword>
<evidence type="ECO:0000256" key="2">
    <source>
        <dbReference type="ARBA" id="ARBA00022448"/>
    </source>
</evidence>
<dbReference type="Pfam" id="PF07690">
    <property type="entry name" value="MFS_1"/>
    <property type="match status" value="1"/>
</dbReference>
<feature type="transmembrane region" description="Helical" evidence="6">
    <location>
        <begin position="130"/>
        <end position="151"/>
    </location>
</feature>
<sequence>MKLNRSFYAVLGLIMLLMAGLVYAWSVLSLPLGAYFTTWSKAQLSMTFTICMMFFCLGCMVGGMAAGKLPVRFVVWGSGILFLAGFFIASRANSPAVLYAGYGMFCGFASGLVYNAVLSAMSAWFPDKQGMISGILLMGFGFSSFFVGKIYQAFTPSGEGVEAWRSSFVVFGALIAVIFLVCGLLFDRPGAEERAFLAGLSGGKKRAREEGLDIDTRSMIRRPSFWIFFCWTICMGGAGMALIGQASGIAREAGPGTAEGTIATVAGLISIFNGIGRVFFGTLFDRKGRRITMLTVGAGFAASALILAGALGSASLALVILGFICSGFFYGGLNPSISAYVNSAYGPTHYPVNFSVMNLNLLLASFGGTVGGLLYDAGGSYITTIWYLAASGLVSMGITMLLRKI</sequence>
<keyword evidence="3 6" id="KW-0812">Transmembrane</keyword>
<dbReference type="InterPro" id="IPR050327">
    <property type="entry name" value="Proton-linked_MCT"/>
</dbReference>
<feature type="transmembrane region" description="Helical" evidence="6">
    <location>
        <begin position="7"/>
        <end position="26"/>
    </location>
</feature>
<evidence type="ECO:0000256" key="5">
    <source>
        <dbReference type="ARBA" id="ARBA00023136"/>
    </source>
</evidence>
<feature type="transmembrane region" description="Helical" evidence="6">
    <location>
        <begin position="73"/>
        <end position="90"/>
    </location>
</feature>
<comment type="caution">
    <text evidence="8">The sequence shown here is derived from an EMBL/GenBank/DDBJ whole genome shotgun (WGS) entry which is preliminary data.</text>
</comment>
<feature type="transmembrane region" description="Helical" evidence="6">
    <location>
        <begin position="381"/>
        <end position="402"/>
    </location>
</feature>
<keyword evidence="2" id="KW-0813">Transport</keyword>
<comment type="subcellular location">
    <subcellularLocation>
        <location evidence="1">Cell membrane</location>
        <topology evidence="1">Multi-pass membrane protein</topology>
    </subcellularLocation>
</comment>
<feature type="transmembrane region" description="Helical" evidence="6">
    <location>
        <begin position="163"/>
        <end position="186"/>
    </location>
</feature>
<dbReference type="SUPFAM" id="SSF103473">
    <property type="entry name" value="MFS general substrate transporter"/>
    <property type="match status" value="1"/>
</dbReference>
<protein>
    <submittedName>
        <fullName evidence="8">MFS transporter</fullName>
    </submittedName>
</protein>
<feature type="transmembrane region" description="Helical" evidence="6">
    <location>
        <begin position="262"/>
        <end position="284"/>
    </location>
</feature>
<feature type="transmembrane region" description="Helical" evidence="6">
    <location>
        <begin position="96"/>
        <end position="118"/>
    </location>
</feature>
<dbReference type="AlphaFoldDB" id="A0A9D2N1G0"/>
<reference evidence="8" key="1">
    <citation type="journal article" date="2021" name="PeerJ">
        <title>Extensive microbial diversity within the chicken gut microbiome revealed by metagenomics and culture.</title>
        <authorList>
            <person name="Gilroy R."/>
            <person name="Ravi A."/>
            <person name="Getino M."/>
            <person name="Pursley I."/>
            <person name="Horton D.L."/>
            <person name="Alikhan N.F."/>
            <person name="Baker D."/>
            <person name="Gharbi K."/>
            <person name="Hall N."/>
            <person name="Watson M."/>
            <person name="Adriaenssens E.M."/>
            <person name="Foster-Nyarko E."/>
            <person name="Jarju S."/>
            <person name="Secka A."/>
            <person name="Antonio M."/>
            <person name="Oren A."/>
            <person name="Chaudhuri R.R."/>
            <person name="La Ragione R."/>
            <person name="Hildebrand F."/>
            <person name="Pallen M.J."/>
        </authorList>
    </citation>
    <scope>NUCLEOTIDE SEQUENCE</scope>
    <source>
        <strain evidence="8">CHK180-15479</strain>
    </source>
</reference>
<name>A0A9D2N1G0_9FIRM</name>
<evidence type="ECO:0000256" key="1">
    <source>
        <dbReference type="ARBA" id="ARBA00004651"/>
    </source>
</evidence>
<accession>A0A9D2N1G0</accession>
<dbReference type="Gene3D" id="1.20.1250.20">
    <property type="entry name" value="MFS general substrate transporter like domains"/>
    <property type="match status" value="2"/>
</dbReference>